<keyword evidence="5" id="KW-0472">Membrane</keyword>
<keyword evidence="3" id="KW-0677">Repeat</keyword>
<organism evidence="8 9">
    <name type="scientific">Thelohanellus kitauei</name>
    <name type="common">Myxosporean</name>
    <dbReference type="NCBI Taxonomy" id="669202"/>
    <lineage>
        <taxon>Eukaryota</taxon>
        <taxon>Metazoa</taxon>
        <taxon>Cnidaria</taxon>
        <taxon>Myxozoa</taxon>
        <taxon>Myxosporea</taxon>
        <taxon>Bivalvulida</taxon>
        <taxon>Platysporina</taxon>
        <taxon>Myxobolidae</taxon>
        <taxon>Thelohanellus</taxon>
    </lineage>
</organism>
<keyword evidence="9" id="KW-1185">Reference proteome</keyword>
<feature type="domain" description="Ferlin dsRNA-binding" evidence="7">
    <location>
        <begin position="49"/>
        <end position="125"/>
    </location>
</feature>
<accession>A0A0C2N8L8</accession>
<evidence type="ECO:0000313" key="9">
    <source>
        <dbReference type="Proteomes" id="UP000031668"/>
    </source>
</evidence>
<evidence type="ECO:0000256" key="1">
    <source>
        <dbReference type="ARBA" id="ARBA00004167"/>
    </source>
</evidence>
<gene>
    <name evidence="8" type="ORF">RF11_02478</name>
</gene>
<dbReference type="PANTHER" id="PTHR12546">
    <property type="entry name" value="FER-1-LIKE"/>
    <property type="match status" value="1"/>
</dbReference>
<dbReference type="OrthoDB" id="10059618at2759"/>
<evidence type="ECO:0000256" key="2">
    <source>
        <dbReference type="ARBA" id="ARBA00022692"/>
    </source>
</evidence>
<keyword evidence="4" id="KW-1133">Transmembrane helix</keyword>
<name>A0A0C2N8L8_THEKT</name>
<evidence type="ECO:0000256" key="3">
    <source>
        <dbReference type="ARBA" id="ARBA00022737"/>
    </source>
</evidence>
<dbReference type="PANTHER" id="PTHR12546:SF60">
    <property type="entry name" value="MISFIRE, ISOFORM F"/>
    <property type="match status" value="1"/>
</dbReference>
<keyword evidence="2" id="KW-0812">Transmembrane</keyword>
<evidence type="ECO:0000259" key="7">
    <source>
        <dbReference type="Pfam" id="PF22901"/>
    </source>
</evidence>
<dbReference type="InterPro" id="IPR055072">
    <property type="entry name" value="Ferlin_DSRM"/>
</dbReference>
<dbReference type="GO" id="GO:0007009">
    <property type="term" value="P:plasma membrane organization"/>
    <property type="evidence" value="ECO:0007669"/>
    <property type="project" value="TreeGrafter"/>
</dbReference>
<dbReference type="InterPro" id="IPR000008">
    <property type="entry name" value="C2_dom"/>
</dbReference>
<dbReference type="AlphaFoldDB" id="A0A0C2N8L8"/>
<dbReference type="SUPFAM" id="SSF49562">
    <property type="entry name" value="C2 domain (Calcium/lipid-binding domain, CaLB)"/>
    <property type="match status" value="1"/>
</dbReference>
<evidence type="ECO:0000313" key="8">
    <source>
        <dbReference type="EMBL" id="KII70262.1"/>
    </source>
</evidence>
<dbReference type="InterPro" id="IPR035892">
    <property type="entry name" value="C2_domain_sf"/>
</dbReference>
<dbReference type="GO" id="GO:0016020">
    <property type="term" value="C:membrane"/>
    <property type="evidence" value="ECO:0007669"/>
    <property type="project" value="UniProtKB-SubCell"/>
</dbReference>
<dbReference type="Pfam" id="PF22901">
    <property type="entry name" value="dsrm_Ferlin"/>
    <property type="match status" value="1"/>
</dbReference>
<comment type="subcellular location">
    <subcellularLocation>
        <location evidence="1">Membrane</location>
        <topology evidence="1">Single-pass membrane protein</topology>
    </subcellularLocation>
</comment>
<dbReference type="EMBL" id="JWZT01002106">
    <property type="protein sequence ID" value="KII70262.1"/>
    <property type="molecule type" value="Genomic_DNA"/>
</dbReference>
<proteinExistence type="predicted"/>
<dbReference type="Gene3D" id="2.60.40.150">
    <property type="entry name" value="C2 domain"/>
    <property type="match status" value="1"/>
</dbReference>
<dbReference type="OMA" id="FGNTRAY"/>
<feature type="domain" description="C2" evidence="6">
    <location>
        <begin position="3"/>
        <end position="39"/>
    </location>
</feature>
<comment type="caution">
    <text evidence="8">The sequence shown here is derived from an EMBL/GenBank/DDBJ whole genome shotgun (WGS) entry which is preliminary data.</text>
</comment>
<sequence length="242" mass="27802">MLDIEFPRDYMLKIKIYDFDDIGSDDLIGQTEIDLETRYHSKTLVSSPLPTEYTQYGPWKWRHALEPSQILQNIVTFHGFEPPTYKNGECQIGNYIFIAPSTTVDSTGSKIPSNEPSALKALQNLHMIPQIGYHTVPEHIETRQLYNQEKPGISQVITRKIQGSLELWLEMYQIDNVPSSPPINIKPIIPENYELRIIVWSTSEVPMDDIDIITGERSVDIYVKGWVEGLLDESQKTDVHKK</sequence>
<evidence type="ECO:0000256" key="5">
    <source>
        <dbReference type="ARBA" id="ARBA00023136"/>
    </source>
</evidence>
<dbReference type="InterPro" id="IPR037721">
    <property type="entry name" value="Ferlin"/>
</dbReference>
<evidence type="ECO:0000256" key="4">
    <source>
        <dbReference type="ARBA" id="ARBA00022989"/>
    </source>
</evidence>
<evidence type="ECO:0000259" key="6">
    <source>
        <dbReference type="Pfam" id="PF00168"/>
    </source>
</evidence>
<reference evidence="8 9" key="1">
    <citation type="journal article" date="2014" name="Genome Biol. Evol.">
        <title>The genome of the myxosporean Thelohanellus kitauei shows adaptations to nutrient acquisition within its fish host.</title>
        <authorList>
            <person name="Yang Y."/>
            <person name="Xiong J."/>
            <person name="Zhou Z."/>
            <person name="Huo F."/>
            <person name="Miao W."/>
            <person name="Ran C."/>
            <person name="Liu Y."/>
            <person name="Zhang J."/>
            <person name="Feng J."/>
            <person name="Wang M."/>
            <person name="Wang M."/>
            <person name="Wang L."/>
            <person name="Yao B."/>
        </authorList>
    </citation>
    <scope>NUCLEOTIDE SEQUENCE [LARGE SCALE GENOMIC DNA]</scope>
    <source>
        <strain evidence="8">Wuqing</strain>
    </source>
</reference>
<dbReference type="Proteomes" id="UP000031668">
    <property type="component" value="Unassembled WGS sequence"/>
</dbReference>
<protein>
    <submittedName>
        <fullName evidence="8">Otoferlin</fullName>
    </submittedName>
</protein>
<dbReference type="Pfam" id="PF00168">
    <property type="entry name" value="C2"/>
    <property type="match status" value="1"/>
</dbReference>